<dbReference type="Gene3D" id="2.70.160.11">
    <property type="entry name" value="Hnrnp arginine n-methyltransferase1"/>
    <property type="match status" value="1"/>
</dbReference>
<dbReference type="SUPFAM" id="SSF53335">
    <property type="entry name" value="S-adenosyl-L-methionine-dependent methyltransferases"/>
    <property type="match status" value="1"/>
</dbReference>
<organism evidence="2 3">
    <name type="scientific">Tetradesmus obliquus</name>
    <name type="common">Green alga</name>
    <name type="synonym">Acutodesmus obliquus</name>
    <dbReference type="NCBI Taxonomy" id="3088"/>
    <lineage>
        <taxon>Eukaryota</taxon>
        <taxon>Viridiplantae</taxon>
        <taxon>Chlorophyta</taxon>
        <taxon>core chlorophytes</taxon>
        <taxon>Chlorophyceae</taxon>
        <taxon>CS clade</taxon>
        <taxon>Sphaeropleales</taxon>
        <taxon>Scenedesmaceae</taxon>
        <taxon>Tetradesmus</taxon>
    </lineage>
</organism>
<reference evidence="2 3" key="1">
    <citation type="submission" date="2023-05" db="EMBL/GenBank/DDBJ databases">
        <title>A 100% complete, gapless, phased diploid assembly of the Scenedesmus obliquus UTEX 3031 genome.</title>
        <authorList>
            <person name="Biondi T.C."/>
            <person name="Hanschen E.R."/>
            <person name="Kwon T."/>
            <person name="Eng W."/>
            <person name="Kruse C.P.S."/>
            <person name="Koehler S.I."/>
            <person name="Kunde Y."/>
            <person name="Gleasner C.D."/>
            <person name="You Mak K.T."/>
            <person name="Polle J."/>
            <person name="Hovde B.T."/>
            <person name="Starkenburg S.R."/>
        </authorList>
    </citation>
    <scope>NUCLEOTIDE SEQUENCE [LARGE SCALE GENOMIC DNA]</scope>
    <source>
        <strain evidence="2 3">DOE0152z</strain>
    </source>
</reference>
<accession>A0ABY8UR48</accession>
<dbReference type="Proteomes" id="UP001244341">
    <property type="component" value="Chromosome 15b"/>
</dbReference>
<dbReference type="EMBL" id="CP126222">
    <property type="protein sequence ID" value="WIA22756.1"/>
    <property type="molecule type" value="Genomic_DNA"/>
</dbReference>
<gene>
    <name evidence="2" type="ORF">OEZ85_001157</name>
</gene>
<keyword evidence="3" id="KW-1185">Reference proteome</keyword>
<feature type="region of interest" description="Disordered" evidence="1">
    <location>
        <begin position="69"/>
        <end position="97"/>
    </location>
</feature>
<evidence type="ECO:0000313" key="2">
    <source>
        <dbReference type="EMBL" id="WIA22756.1"/>
    </source>
</evidence>
<sequence>MLERGAQVPLAGVDVVVFDLFDAGLVGHQVLGVLEVIKAKLLAEGGQLVPACATLYAMGVEVITPSAQPSMQMQQQGADTSSGGAQEQQQQQQQQQQQLELLAKEELDLSALEAFRWSGEAEALLLDHLPHRRLTPPVKLFDFDFCSPAGSPYPTEASMQLEVTAAGKLNAVVMWFDLHLAEGVALTSAPAGFTTGGRPCSSDELCRSTSSSSSSTGSAARIEDPAVWRVTKCRQLLGRMLQRAPGWKFPPIWNDLALMQVHAGSLGLDAAVVGAVSQDLCMQVALAVAAGRQLAASGLVSAKAAGTQPPLVWL</sequence>
<evidence type="ECO:0000256" key="1">
    <source>
        <dbReference type="SAM" id="MobiDB-lite"/>
    </source>
</evidence>
<feature type="compositionally biased region" description="Low complexity" evidence="1">
    <location>
        <begin position="85"/>
        <end position="97"/>
    </location>
</feature>
<evidence type="ECO:0000313" key="3">
    <source>
        <dbReference type="Proteomes" id="UP001244341"/>
    </source>
</evidence>
<feature type="compositionally biased region" description="Low complexity" evidence="1">
    <location>
        <begin position="69"/>
        <end position="78"/>
    </location>
</feature>
<protein>
    <submittedName>
        <fullName evidence="2">Uncharacterized protein</fullName>
    </submittedName>
</protein>
<name>A0ABY8UR48_TETOB</name>
<proteinExistence type="predicted"/>
<dbReference type="InterPro" id="IPR029063">
    <property type="entry name" value="SAM-dependent_MTases_sf"/>
</dbReference>